<dbReference type="EMBL" id="CP003280">
    <property type="protein sequence ID" value="AFL82069.1"/>
    <property type="molecule type" value="Genomic_DNA"/>
</dbReference>
<accession>I3YYK1</accession>
<feature type="domain" description="Outer membrane protein beta-barrel" evidence="2">
    <location>
        <begin position="18"/>
        <end position="173"/>
    </location>
</feature>
<dbReference type="SUPFAM" id="SSF56925">
    <property type="entry name" value="OMPA-like"/>
    <property type="match status" value="1"/>
</dbReference>
<dbReference type="Proteomes" id="UP000006049">
    <property type="component" value="Chromosome"/>
</dbReference>
<dbReference type="Pfam" id="PF13568">
    <property type="entry name" value="OMP_b-brl_2"/>
    <property type="match status" value="1"/>
</dbReference>
<dbReference type="eggNOG" id="COG3637">
    <property type="taxonomic scope" value="Bacteria"/>
</dbReference>
<proteinExistence type="predicted"/>
<dbReference type="STRING" id="746697.Aeqsu_2616"/>
<dbReference type="InterPro" id="IPR011250">
    <property type="entry name" value="OMP/PagP_B-barrel"/>
</dbReference>
<feature type="chain" id="PRO_5003683170" description="Outer membrane protein beta-barrel domain-containing protein" evidence="1">
    <location>
        <begin position="21"/>
        <end position="201"/>
    </location>
</feature>
<dbReference type="OrthoDB" id="947434at2"/>
<evidence type="ECO:0000256" key="1">
    <source>
        <dbReference type="SAM" id="SignalP"/>
    </source>
</evidence>
<dbReference type="RefSeq" id="WP_014783318.1">
    <property type="nucleotide sequence ID" value="NC_018013.1"/>
</dbReference>
<evidence type="ECO:0000313" key="4">
    <source>
        <dbReference type="Proteomes" id="UP000006049"/>
    </source>
</evidence>
<name>I3YYK1_AEQSU</name>
<dbReference type="HOGENOM" id="CLU_082049_4_1_10"/>
<keyword evidence="4" id="KW-1185">Reference proteome</keyword>
<dbReference type="KEGG" id="asl:Aeqsu_2616"/>
<sequence>MKNLLLFTAVLLFAFTTAQSQEFRLGAKIGLNVASLGGDSGYYGGGISGVSSFGSRRSFHIGGLAEIPLMGKFALQPEILYSSEGSDWSFGTGDTALKLDYIRVPVLAKYYILEGLSAEAGPVFGVLVSVNEDKYVKKDNYKSFDAAFGIGASYRLNMGVFFSLRYNKGLLNVNEEYIDDGVTYSNKNQSNVFQVSAGYTF</sequence>
<protein>
    <recommendedName>
        <fullName evidence="2">Outer membrane protein beta-barrel domain-containing protein</fullName>
    </recommendedName>
</protein>
<dbReference type="InterPro" id="IPR025665">
    <property type="entry name" value="Beta-barrel_OMP_2"/>
</dbReference>
<evidence type="ECO:0000313" key="3">
    <source>
        <dbReference type="EMBL" id="AFL82069.1"/>
    </source>
</evidence>
<keyword evidence="1" id="KW-0732">Signal</keyword>
<organism evidence="3 4">
    <name type="scientific">Aequorivita sublithincola (strain DSM 14238 / LMG 21431 / ACAM 643 / 9-3)</name>
    <dbReference type="NCBI Taxonomy" id="746697"/>
    <lineage>
        <taxon>Bacteria</taxon>
        <taxon>Pseudomonadati</taxon>
        <taxon>Bacteroidota</taxon>
        <taxon>Flavobacteriia</taxon>
        <taxon>Flavobacteriales</taxon>
        <taxon>Flavobacteriaceae</taxon>
        <taxon>Aequorivita</taxon>
    </lineage>
</organism>
<feature type="signal peptide" evidence="1">
    <location>
        <begin position="1"/>
        <end position="20"/>
    </location>
</feature>
<gene>
    <name evidence="3" type="ordered locus">Aeqsu_2616</name>
</gene>
<evidence type="ECO:0000259" key="2">
    <source>
        <dbReference type="Pfam" id="PF13568"/>
    </source>
</evidence>
<reference evidence="3 4" key="1">
    <citation type="submission" date="2012-06" db="EMBL/GenBank/DDBJ databases">
        <title>The complete genome of Aequorivita sublithincola DSM 14238.</title>
        <authorList>
            <consortium name="US DOE Joint Genome Institute (JGI-PGF)"/>
            <person name="Lucas S."/>
            <person name="Copeland A."/>
            <person name="Lapidus A."/>
            <person name="Goodwin L."/>
            <person name="Pitluck S."/>
            <person name="Peters L."/>
            <person name="Munk A.C.C."/>
            <person name="Kyrpides N."/>
            <person name="Mavromatis K."/>
            <person name="Pagani I."/>
            <person name="Ivanova N."/>
            <person name="Ovchinnikova G."/>
            <person name="Zeytun A."/>
            <person name="Detter J.C."/>
            <person name="Han C."/>
            <person name="Land M."/>
            <person name="Hauser L."/>
            <person name="Markowitz V."/>
            <person name="Cheng J.-F."/>
            <person name="Hugenholtz P."/>
            <person name="Woyke T."/>
            <person name="Wu D."/>
            <person name="Tindall B."/>
            <person name="Faehnrich R."/>
            <person name="Brambilla E."/>
            <person name="Klenk H.-P."/>
            <person name="Eisen J.A."/>
        </authorList>
    </citation>
    <scope>NUCLEOTIDE SEQUENCE [LARGE SCALE GENOMIC DNA]</scope>
    <source>
        <strain evidence="4">DSM 14238 / LMG 21431 / ACAM 643 / 9-3</strain>
    </source>
</reference>
<dbReference type="AlphaFoldDB" id="I3YYK1"/>